<dbReference type="PANTHER" id="PTHR30482:SF10">
    <property type="entry name" value="HIGH-AFFINITY BRANCHED-CHAIN AMINO ACID TRANSPORT PROTEIN BRAE"/>
    <property type="match status" value="1"/>
</dbReference>
<feature type="transmembrane region" description="Helical" evidence="6">
    <location>
        <begin position="12"/>
        <end position="30"/>
    </location>
</feature>
<dbReference type="EMBL" id="CP054569">
    <property type="protein sequence ID" value="QKQ49907.1"/>
    <property type="molecule type" value="Genomic_DNA"/>
</dbReference>
<keyword evidence="5 6" id="KW-0472">Membrane</keyword>
<evidence type="ECO:0000256" key="6">
    <source>
        <dbReference type="SAM" id="Phobius"/>
    </source>
</evidence>
<evidence type="ECO:0000256" key="4">
    <source>
        <dbReference type="ARBA" id="ARBA00022989"/>
    </source>
</evidence>
<sequence>MNMHWLEWRRGDGAGIAIMVAAAVLLPLAITDRFYLNLLFLVMLYAGLASAWNLLGGYAGQFSLGHTAFFGIGAYSSTLLYTMAGVSPWLGMLAGVGISVLLAFLISYPVFRLRGVFFAMSTIAVGETVRIVLLWVRRKADIPYGITIDYQPGFGRMIFAEPRSYALLAGCFMLLVCAVVYALTRSRVGYYLRAVRDNEEAAQASGIDLRRYKLIAFLVSAGFTSVGGTLMAQYVLYIEPATVFATSISIDLALMTILGGVGTLLGPVLGAVIALPLQEFLRDWLGNAGAGAHLVVYGGLLIVIVMLLPQGVIGAWSARRARKAAIAKEAASDA</sequence>
<feature type="transmembrane region" description="Helical" evidence="6">
    <location>
        <begin position="165"/>
        <end position="183"/>
    </location>
</feature>
<feature type="transmembrane region" description="Helical" evidence="6">
    <location>
        <begin position="294"/>
        <end position="318"/>
    </location>
</feature>
<feature type="transmembrane region" description="Helical" evidence="6">
    <location>
        <begin position="250"/>
        <end position="274"/>
    </location>
</feature>
<name>A0A6J5I5Q2_ACHDE</name>
<dbReference type="GeneID" id="92842766"/>
<gene>
    <name evidence="7" type="ORF">FOC81_25660</name>
</gene>
<proteinExistence type="predicted"/>
<evidence type="ECO:0000256" key="3">
    <source>
        <dbReference type="ARBA" id="ARBA00022692"/>
    </source>
</evidence>
<evidence type="ECO:0000256" key="1">
    <source>
        <dbReference type="ARBA" id="ARBA00004651"/>
    </source>
</evidence>
<protein>
    <submittedName>
        <fullName evidence="7">Branched-chain amino acid ABC transporter permease</fullName>
    </submittedName>
</protein>
<dbReference type="GO" id="GO:0005886">
    <property type="term" value="C:plasma membrane"/>
    <property type="evidence" value="ECO:0007669"/>
    <property type="project" value="UniProtKB-SubCell"/>
</dbReference>
<evidence type="ECO:0000313" key="7">
    <source>
        <dbReference type="EMBL" id="QKQ49907.1"/>
    </source>
</evidence>
<keyword evidence="3 6" id="KW-0812">Transmembrane</keyword>
<keyword evidence="2" id="KW-1003">Cell membrane</keyword>
<feature type="transmembrane region" description="Helical" evidence="6">
    <location>
        <begin position="36"/>
        <end position="55"/>
    </location>
</feature>
<dbReference type="AlphaFoldDB" id="A0A6J5I5Q2"/>
<evidence type="ECO:0000313" key="8">
    <source>
        <dbReference type="Proteomes" id="UP000509782"/>
    </source>
</evidence>
<organism evidence="7 8">
    <name type="scientific">Achromobacter denitrificans</name>
    <name type="common">Alcaligenes denitrificans</name>
    <dbReference type="NCBI Taxonomy" id="32002"/>
    <lineage>
        <taxon>Bacteria</taxon>
        <taxon>Pseudomonadati</taxon>
        <taxon>Pseudomonadota</taxon>
        <taxon>Betaproteobacteria</taxon>
        <taxon>Burkholderiales</taxon>
        <taxon>Alcaligenaceae</taxon>
        <taxon>Achromobacter</taxon>
    </lineage>
</organism>
<evidence type="ECO:0000256" key="5">
    <source>
        <dbReference type="ARBA" id="ARBA00023136"/>
    </source>
</evidence>
<feature type="transmembrane region" description="Helical" evidence="6">
    <location>
        <begin position="62"/>
        <end position="83"/>
    </location>
</feature>
<feature type="transmembrane region" description="Helical" evidence="6">
    <location>
        <begin position="214"/>
        <end position="238"/>
    </location>
</feature>
<accession>A0A6J5I5Q2</accession>
<comment type="subcellular location">
    <subcellularLocation>
        <location evidence="1">Cell membrane</location>
        <topology evidence="1">Multi-pass membrane protein</topology>
    </subcellularLocation>
</comment>
<dbReference type="PANTHER" id="PTHR30482">
    <property type="entry name" value="HIGH-AFFINITY BRANCHED-CHAIN AMINO ACID TRANSPORT SYSTEM PERMEASE"/>
    <property type="match status" value="1"/>
</dbReference>
<dbReference type="RefSeq" id="WP_082775898.1">
    <property type="nucleotide sequence ID" value="NZ_BLWG01000505.1"/>
</dbReference>
<dbReference type="GO" id="GO:0015658">
    <property type="term" value="F:branched-chain amino acid transmembrane transporter activity"/>
    <property type="evidence" value="ECO:0007669"/>
    <property type="project" value="InterPro"/>
</dbReference>
<dbReference type="InterPro" id="IPR001851">
    <property type="entry name" value="ABC_transp_permease"/>
</dbReference>
<dbReference type="CDD" id="cd06581">
    <property type="entry name" value="TM_PBP1_LivM_like"/>
    <property type="match status" value="1"/>
</dbReference>
<evidence type="ECO:0000256" key="2">
    <source>
        <dbReference type="ARBA" id="ARBA00022475"/>
    </source>
</evidence>
<dbReference type="InterPro" id="IPR043428">
    <property type="entry name" value="LivM-like"/>
</dbReference>
<keyword evidence="4 6" id="KW-1133">Transmembrane helix</keyword>
<reference evidence="7 8" key="1">
    <citation type="submission" date="2020-05" db="EMBL/GenBank/DDBJ databases">
        <title>FDA dAtabase for Regulatory Grade micrObial Sequences (FDA-ARGOS): Supporting development and validation of Infectious Disease Dx tests.</title>
        <authorList>
            <person name="Sproer C."/>
            <person name="Gronow S."/>
            <person name="Severitt S."/>
            <person name="Schroder I."/>
            <person name="Tallon L."/>
            <person name="Sadzewicz L."/>
            <person name="Zhao X."/>
            <person name="Vavikolanu K."/>
            <person name="Mehta A."/>
            <person name="Aluvathingal J."/>
            <person name="Nadendla S."/>
            <person name="Myers T."/>
            <person name="Yan Y."/>
            <person name="Sichtig H."/>
        </authorList>
    </citation>
    <scope>NUCLEOTIDE SEQUENCE [LARGE SCALE GENOMIC DNA]</scope>
    <source>
        <strain evidence="7 8">FDAARGOS_787</strain>
    </source>
</reference>
<dbReference type="Proteomes" id="UP000509782">
    <property type="component" value="Chromosome"/>
</dbReference>
<feature type="transmembrane region" description="Helical" evidence="6">
    <location>
        <begin position="89"/>
        <end position="111"/>
    </location>
</feature>
<dbReference type="Pfam" id="PF02653">
    <property type="entry name" value="BPD_transp_2"/>
    <property type="match status" value="1"/>
</dbReference>